<evidence type="ECO:0000313" key="4">
    <source>
        <dbReference type="EMBL" id="MBD2773530.1"/>
    </source>
</evidence>
<dbReference type="SUPFAM" id="SSF55729">
    <property type="entry name" value="Acyl-CoA N-acyltransferases (Nat)"/>
    <property type="match status" value="1"/>
</dbReference>
<dbReference type="Pfam" id="PF00583">
    <property type="entry name" value="Acetyltransf_1"/>
    <property type="match status" value="1"/>
</dbReference>
<evidence type="ECO:0000313" key="5">
    <source>
        <dbReference type="Proteomes" id="UP000629098"/>
    </source>
</evidence>
<gene>
    <name evidence="4" type="ORF">ICL16_15980</name>
</gene>
<organism evidence="4 5">
    <name type="scientific">Iningainema tapete BLCC-T55</name>
    <dbReference type="NCBI Taxonomy" id="2748662"/>
    <lineage>
        <taxon>Bacteria</taxon>
        <taxon>Bacillati</taxon>
        <taxon>Cyanobacteriota</taxon>
        <taxon>Cyanophyceae</taxon>
        <taxon>Nostocales</taxon>
        <taxon>Scytonemataceae</taxon>
        <taxon>Iningainema tapete</taxon>
    </lineage>
</organism>
<name>A0A8J6XHN2_9CYAN</name>
<keyword evidence="2" id="KW-0012">Acyltransferase</keyword>
<dbReference type="Proteomes" id="UP000629098">
    <property type="component" value="Unassembled WGS sequence"/>
</dbReference>
<sequence length="131" mass="14823">MFYQRWLVLRAPLAMPLGTEKDLYEDSAFHLVALNGTQIIGSARLRLLSSELGSIAYVAVLPEFRNQGIGSQLVRKSLFIAQQKNLSAVRLMSRPNAINFYQRLGFVSEGKVFEYLGLSHVFMYYKFLVGA</sequence>
<reference evidence="4" key="1">
    <citation type="submission" date="2020-09" db="EMBL/GenBank/DDBJ databases">
        <title>Iningainema tapete sp. nov. (Scytonemataceae, Cyanobacteria) from greenhouses in central Florida (USA) produces two types of nodularin with biosynthetic potential for microcystin-LR and anabaenopeptins.</title>
        <authorList>
            <person name="Berthold D.E."/>
            <person name="Lefler F.W."/>
            <person name="Huang I.-S."/>
            <person name="Abdulla H."/>
            <person name="Zimba P.V."/>
            <person name="Laughinghouse H.D. IV."/>
        </authorList>
    </citation>
    <scope>NUCLEOTIDE SEQUENCE</scope>
    <source>
        <strain evidence="4">BLCCT55</strain>
    </source>
</reference>
<proteinExistence type="predicted"/>
<comment type="caution">
    <text evidence="4">The sequence shown here is derived from an EMBL/GenBank/DDBJ whole genome shotgun (WGS) entry which is preliminary data.</text>
</comment>
<dbReference type="InterPro" id="IPR000182">
    <property type="entry name" value="GNAT_dom"/>
</dbReference>
<feature type="domain" description="N-acetyltransferase" evidence="3">
    <location>
        <begin position="1"/>
        <end position="128"/>
    </location>
</feature>
<dbReference type="EMBL" id="JACXAE010000054">
    <property type="protein sequence ID" value="MBD2773530.1"/>
    <property type="molecule type" value="Genomic_DNA"/>
</dbReference>
<keyword evidence="1" id="KW-0808">Transferase</keyword>
<dbReference type="InterPro" id="IPR050832">
    <property type="entry name" value="Bact_Acetyltransf"/>
</dbReference>
<evidence type="ECO:0000256" key="2">
    <source>
        <dbReference type="ARBA" id="ARBA00023315"/>
    </source>
</evidence>
<evidence type="ECO:0000256" key="1">
    <source>
        <dbReference type="ARBA" id="ARBA00022679"/>
    </source>
</evidence>
<protein>
    <submittedName>
        <fullName evidence="4">GNAT family N-acetyltransferase</fullName>
    </submittedName>
</protein>
<dbReference type="PANTHER" id="PTHR43877">
    <property type="entry name" value="AMINOALKYLPHOSPHONATE N-ACETYLTRANSFERASE-RELATED-RELATED"/>
    <property type="match status" value="1"/>
</dbReference>
<dbReference type="GO" id="GO:0016747">
    <property type="term" value="F:acyltransferase activity, transferring groups other than amino-acyl groups"/>
    <property type="evidence" value="ECO:0007669"/>
    <property type="project" value="InterPro"/>
</dbReference>
<dbReference type="InterPro" id="IPR016181">
    <property type="entry name" value="Acyl_CoA_acyltransferase"/>
</dbReference>
<dbReference type="PROSITE" id="PS51186">
    <property type="entry name" value="GNAT"/>
    <property type="match status" value="1"/>
</dbReference>
<dbReference type="Gene3D" id="3.40.630.30">
    <property type="match status" value="1"/>
</dbReference>
<evidence type="ECO:0000259" key="3">
    <source>
        <dbReference type="PROSITE" id="PS51186"/>
    </source>
</evidence>
<dbReference type="AlphaFoldDB" id="A0A8J6XHN2"/>
<dbReference type="PANTHER" id="PTHR43877:SF1">
    <property type="entry name" value="ACETYLTRANSFERASE"/>
    <property type="match status" value="1"/>
</dbReference>
<keyword evidence="5" id="KW-1185">Reference proteome</keyword>
<accession>A0A8J6XHN2</accession>
<dbReference type="CDD" id="cd04301">
    <property type="entry name" value="NAT_SF"/>
    <property type="match status" value="1"/>
</dbReference>